<keyword evidence="17" id="KW-1185">Reference proteome</keyword>
<evidence type="ECO:0000256" key="14">
    <source>
        <dbReference type="SAM" id="MobiDB-lite"/>
    </source>
</evidence>
<keyword evidence="7 15" id="KW-0812">Transmembrane</keyword>
<keyword evidence="6" id="KW-0963">Cytoplasm</keyword>
<evidence type="ECO:0000256" key="4">
    <source>
        <dbReference type="ARBA" id="ARBA00006840"/>
    </source>
</evidence>
<keyword evidence="9 15" id="KW-1133">Transmembrane helix</keyword>
<evidence type="ECO:0000313" key="16">
    <source>
        <dbReference type="EMBL" id="PAA85874.1"/>
    </source>
</evidence>
<feature type="transmembrane region" description="Helical" evidence="15">
    <location>
        <begin position="97"/>
        <end position="124"/>
    </location>
</feature>
<keyword evidence="5" id="KW-1003">Cell membrane</keyword>
<dbReference type="SUPFAM" id="SSF48652">
    <property type="entry name" value="Tetraspanin"/>
    <property type="match status" value="1"/>
</dbReference>
<feature type="transmembrane region" description="Helical" evidence="15">
    <location>
        <begin position="277"/>
        <end position="297"/>
    </location>
</feature>
<evidence type="ECO:0000256" key="8">
    <source>
        <dbReference type="ARBA" id="ARBA00022949"/>
    </source>
</evidence>
<feature type="transmembrane region" description="Helical" evidence="15">
    <location>
        <begin position="53"/>
        <end position="76"/>
    </location>
</feature>
<dbReference type="GO" id="GO:0046930">
    <property type="term" value="C:pore complex"/>
    <property type="evidence" value="ECO:0007669"/>
    <property type="project" value="UniProtKB-ARBA"/>
</dbReference>
<name>A0A267GKE1_9PLAT</name>
<dbReference type="GO" id="GO:0005912">
    <property type="term" value="C:adherens junction"/>
    <property type="evidence" value="ECO:0007669"/>
    <property type="project" value="UniProtKB-SubCell"/>
</dbReference>
<dbReference type="PANTHER" id="PTHR19282">
    <property type="entry name" value="TETRASPANIN"/>
    <property type="match status" value="1"/>
</dbReference>
<feature type="non-terminal residue" evidence="16">
    <location>
        <position position="1"/>
    </location>
</feature>
<dbReference type="AlphaFoldDB" id="A0A267GKE1"/>
<keyword evidence="10 15" id="KW-0472">Membrane</keyword>
<dbReference type="Pfam" id="PF00335">
    <property type="entry name" value="Tetraspanin"/>
    <property type="match status" value="1"/>
</dbReference>
<evidence type="ECO:0000256" key="10">
    <source>
        <dbReference type="ARBA" id="ARBA00023136"/>
    </source>
</evidence>
<evidence type="ECO:0000256" key="15">
    <source>
        <dbReference type="SAM" id="Phobius"/>
    </source>
</evidence>
<dbReference type="GO" id="GO:0005886">
    <property type="term" value="C:plasma membrane"/>
    <property type="evidence" value="ECO:0007669"/>
    <property type="project" value="UniProtKB-SubCell"/>
</dbReference>
<dbReference type="InterPro" id="IPR008952">
    <property type="entry name" value="Tetraspanin_EC2_sf"/>
</dbReference>
<dbReference type="GO" id="GO:0051604">
    <property type="term" value="P:protein maturation"/>
    <property type="evidence" value="ECO:0007669"/>
    <property type="project" value="UniProtKB-ARBA"/>
</dbReference>
<proteinExistence type="inferred from homology"/>
<evidence type="ECO:0000256" key="9">
    <source>
        <dbReference type="ARBA" id="ARBA00022989"/>
    </source>
</evidence>
<dbReference type="GO" id="GO:0005737">
    <property type="term" value="C:cytoplasm"/>
    <property type="evidence" value="ECO:0007669"/>
    <property type="project" value="UniProtKB-SubCell"/>
</dbReference>
<comment type="subcellular location">
    <subcellularLocation>
        <location evidence="2">Cell junction</location>
        <location evidence="2">Adherens junction</location>
    </subcellularLocation>
    <subcellularLocation>
        <location evidence="3">Cell membrane</location>
        <topology evidence="3">Multi-pass membrane protein</topology>
    </subcellularLocation>
    <subcellularLocation>
        <location evidence="1">Cytoplasm</location>
    </subcellularLocation>
</comment>
<organism evidence="16 17">
    <name type="scientific">Macrostomum lignano</name>
    <dbReference type="NCBI Taxonomy" id="282301"/>
    <lineage>
        <taxon>Eukaryota</taxon>
        <taxon>Metazoa</taxon>
        <taxon>Spiralia</taxon>
        <taxon>Lophotrochozoa</taxon>
        <taxon>Platyhelminthes</taxon>
        <taxon>Rhabditophora</taxon>
        <taxon>Macrostomorpha</taxon>
        <taxon>Macrostomida</taxon>
        <taxon>Macrostomidae</taxon>
        <taxon>Macrostomum</taxon>
    </lineage>
</organism>
<feature type="region of interest" description="Disordered" evidence="14">
    <location>
        <begin position="1"/>
        <end position="26"/>
    </location>
</feature>
<evidence type="ECO:0000256" key="7">
    <source>
        <dbReference type="ARBA" id="ARBA00022692"/>
    </source>
</evidence>
<keyword evidence="11" id="KW-1015">Disulfide bond</keyword>
<feature type="transmembrane region" description="Helical" evidence="15">
    <location>
        <begin position="130"/>
        <end position="155"/>
    </location>
</feature>
<reference evidence="16 17" key="1">
    <citation type="submission" date="2017-06" db="EMBL/GenBank/DDBJ databases">
        <title>A platform for efficient transgenesis in Macrostomum lignano, a flatworm model organism for stem cell research.</title>
        <authorList>
            <person name="Berezikov E."/>
        </authorList>
    </citation>
    <scope>NUCLEOTIDE SEQUENCE [LARGE SCALE GENOMIC DNA]</scope>
    <source>
        <strain evidence="16">DV1</strain>
        <tissue evidence="16">Whole organism</tissue>
    </source>
</reference>
<keyword evidence="8" id="KW-0965">Cell junction</keyword>
<dbReference type="Gene3D" id="1.10.1450.10">
    <property type="entry name" value="Tetraspanin"/>
    <property type="match status" value="1"/>
</dbReference>
<evidence type="ECO:0000256" key="3">
    <source>
        <dbReference type="ARBA" id="ARBA00004651"/>
    </source>
</evidence>
<dbReference type="GO" id="GO:0019899">
    <property type="term" value="F:enzyme binding"/>
    <property type="evidence" value="ECO:0007669"/>
    <property type="project" value="UniProtKB-ARBA"/>
</dbReference>
<dbReference type="GO" id="GO:0065003">
    <property type="term" value="P:protein-containing complex assembly"/>
    <property type="evidence" value="ECO:0007669"/>
    <property type="project" value="UniProtKB-ARBA"/>
</dbReference>
<protein>
    <recommendedName>
        <fullName evidence="13">Tetraspanin-33</fullName>
    </recommendedName>
</protein>
<dbReference type="Proteomes" id="UP000215902">
    <property type="component" value="Unassembled WGS sequence"/>
</dbReference>
<dbReference type="STRING" id="282301.A0A267GKE1"/>
<evidence type="ECO:0000256" key="2">
    <source>
        <dbReference type="ARBA" id="ARBA00004536"/>
    </source>
</evidence>
<evidence type="ECO:0000256" key="12">
    <source>
        <dbReference type="ARBA" id="ARBA00023180"/>
    </source>
</evidence>
<dbReference type="PRINTS" id="PR00259">
    <property type="entry name" value="TMFOUR"/>
</dbReference>
<comment type="caution">
    <text evidence="16">The sequence shown here is derived from an EMBL/GenBank/DDBJ whole genome shotgun (WGS) entry which is preliminary data.</text>
</comment>
<evidence type="ECO:0000313" key="17">
    <source>
        <dbReference type="Proteomes" id="UP000215902"/>
    </source>
</evidence>
<dbReference type="PANTHER" id="PTHR19282:SF431">
    <property type="entry name" value="TETRASPANIN 26A, ISOFORM B-RELATED"/>
    <property type="match status" value="1"/>
</dbReference>
<dbReference type="EMBL" id="NIVC01000302">
    <property type="protein sequence ID" value="PAA85874.1"/>
    <property type="molecule type" value="Genomic_DNA"/>
</dbReference>
<keyword evidence="12" id="KW-0325">Glycoprotein</keyword>
<comment type="similarity">
    <text evidence="4">Belongs to the tetraspanin (TM4SF) family.</text>
</comment>
<dbReference type="InterPro" id="IPR018499">
    <property type="entry name" value="Tetraspanin/Peripherin"/>
</dbReference>
<evidence type="ECO:0000256" key="6">
    <source>
        <dbReference type="ARBA" id="ARBA00022490"/>
    </source>
</evidence>
<gene>
    <name evidence="16" type="ORF">BOX15_Mlig014230g3</name>
</gene>
<dbReference type="FunFam" id="1.10.1450.10:FF:000007">
    <property type="entry name" value="Tetraspanin"/>
    <property type="match status" value="1"/>
</dbReference>
<evidence type="ECO:0000256" key="11">
    <source>
        <dbReference type="ARBA" id="ARBA00023157"/>
    </source>
</evidence>
<dbReference type="GO" id="GO:0072659">
    <property type="term" value="P:protein localization to plasma membrane"/>
    <property type="evidence" value="ECO:0007669"/>
    <property type="project" value="UniProtKB-ARBA"/>
</dbReference>
<evidence type="ECO:0000256" key="1">
    <source>
        <dbReference type="ARBA" id="ARBA00004496"/>
    </source>
</evidence>
<evidence type="ECO:0000256" key="5">
    <source>
        <dbReference type="ARBA" id="ARBA00022475"/>
    </source>
</evidence>
<sequence length="319" mass="34983">RPAASPTADSNDRHHPMAGKSNRRSAGAAASSSAAGLRPAGRRTNFVNPCIKYALFFFNFIFWLAGTGILAIGIIATAMKKDAFASDNGGVQDVFSVLFDATLVFIAFGAIVFLLTFAGCLGSLRDNVCLLKFFALSLFVIFLIECSAAIAVFALKERAIEYMETVLKTNMITMYREERYEDTQNFIDCYHKNLACCGAASYKDWSENKYFACTSNNTSPERCGVPFSCCKKMNDIDDRVINTMCGYNVMAQTEQPDDRIWTIGCVAATRKYVEKNVLPVAGVAIGVSVVQLTAIFLSRVLAGQIQDQVTLLRRTGEMA</sequence>
<accession>A0A267GKE1</accession>
<dbReference type="OrthoDB" id="2014092at2759"/>
<evidence type="ECO:0000256" key="13">
    <source>
        <dbReference type="ARBA" id="ARBA00040369"/>
    </source>
</evidence>